<reference evidence="2" key="1">
    <citation type="submission" date="2014-12" db="EMBL/GenBank/DDBJ databases">
        <authorList>
            <person name="Smet A."/>
        </authorList>
    </citation>
    <scope>NUCLEOTIDE SEQUENCE [LARGE SCALE GENOMIC DNA]</scope>
</reference>
<evidence type="ECO:0000313" key="1">
    <source>
        <dbReference type="EMBL" id="CRI33943.1"/>
    </source>
</evidence>
<gene>
    <name evidence="1" type="ORF">HHE01_16290</name>
</gene>
<evidence type="ECO:0000313" key="2">
    <source>
        <dbReference type="Proteomes" id="UP000046090"/>
    </source>
</evidence>
<name>A0A0K2Y532_HELHE</name>
<proteinExistence type="predicted"/>
<sequence length="39" mass="4598">MHFKRVKVRENIHLNALERVPEGVQAVKISTDCLNPWRI</sequence>
<dbReference type="Proteomes" id="UP000046090">
    <property type="component" value="Unassembled WGS sequence"/>
</dbReference>
<organism evidence="1 2">
    <name type="scientific">Helicobacter heilmannii</name>
    <dbReference type="NCBI Taxonomy" id="35817"/>
    <lineage>
        <taxon>Bacteria</taxon>
        <taxon>Pseudomonadati</taxon>
        <taxon>Campylobacterota</taxon>
        <taxon>Epsilonproteobacteria</taxon>
        <taxon>Campylobacterales</taxon>
        <taxon>Helicobacteraceae</taxon>
        <taxon>Helicobacter</taxon>
    </lineage>
</organism>
<accession>A0A0K2Y532</accession>
<dbReference type="EMBL" id="CDMK01000001">
    <property type="protein sequence ID" value="CRI33943.1"/>
    <property type="molecule type" value="Genomic_DNA"/>
</dbReference>
<dbReference type="AlphaFoldDB" id="A0A0K2Y532"/>
<keyword evidence="2" id="KW-1185">Reference proteome</keyword>
<protein>
    <submittedName>
        <fullName evidence="1">Uncharacterized protein</fullName>
    </submittedName>
</protein>